<dbReference type="AlphaFoldDB" id="A0A6J2XAJ1"/>
<evidence type="ECO:0000313" key="2">
    <source>
        <dbReference type="Proteomes" id="UP000504635"/>
    </source>
</evidence>
<keyword evidence="2" id="KW-1185">Reference proteome</keyword>
<gene>
    <name evidence="3" type="primary">LOC115876580</name>
</gene>
<accession>A0A6J2XAJ1</accession>
<dbReference type="Proteomes" id="UP000504635">
    <property type="component" value="Unplaced"/>
</dbReference>
<proteinExistence type="predicted"/>
<evidence type="ECO:0000256" key="1">
    <source>
        <dbReference type="SAM" id="MobiDB-lite"/>
    </source>
</evidence>
<protein>
    <submittedName>
        <fullName evidence="3">Uncharacterized protein LOC115876580</fullName>
    </submittedName>
</protein>
<dbReference type="RefSeq" id="XP_030748257.1">
    <property type="nucleotide sequence ID" value="XM_030892397.1"/>
</dbReference>
<dbReference type="GeneID" id="115876580"/>
<sequence>MAIPSLHLDLASQTQSQGIKETHAEREDHGYFEYNEGDLQNPHRVYVKSHISTQDFQNNSRLNPSDSTENTPITYVKTIHNYCASPTKWKEKYEALKIRHSMCMRKVCSANKKILRLELKISNMFKTIKQLKSQSK</sequence>
<evidence type="ECO:0000313" key="3">
    <source>
        <dbReference type="RefSeq" id="XP_030748257.1"/>
    </source>
</evidence>
<feature type="region of interest" description="Disordered" evidence="1">
    <location>
        <begin position="1"/>
        <end position="23"/>
    </location>
</feature>
<reference evidence="3" key="1">
    <citation type="submission" date="2025-08" db="UniProtKB">
        <authorList>
            <consortium name="RefSeq"/>
        </authorList>
    </citation>
    <scope>IDENTIFICATION</scope>
    <source>
        <tissue evidence="3">Gonads</tissue>
    </source>
</reference>
<organism evidence="2 3">
    <name type="scientific">Sitophilus oryzae</name>
    <name type="common">Rice weevil</name>
    <name type="synonym">Curculio oryzae</name>
    <dbReference type="NCBI Taxonomy" id="7048"/>
    <lineage>
        <taxon>Eukaryota</taxon>
        <taxon>Metazoa</taxon>
        <taxon>Ecdysozoa</taxon>
        <taxon>Arthropoda</taxon>
        <taxon>Hexapoda</taxon>
        <taxon>Insecta</taxon>
        <taxon>Pterygota</taxon>
        <taxon>Neoptera</taxon>
        <taxon>Endopterygota</taxon>
        <taxon>Coleoptera</taxon>
        <taxon>Polyphaga</taxon>
        <taxon>Cucujiformia</taxon>
        <taxon>Curculionidae</taxon>
        <taxon>Dryophthorinae</taxon>
        <taxon>Sitophilus</taxon>
    </lineage>
</organism>
<dbReference type="InParanoid" id="A0A6J2XAJ1"/>
<dbReference type="KEGG" id="soy:115876580"/>
<name>A0A6J2XAJ1_SITOR</name>